<organism evidence="5 6">
    <name type="scientific">Syncephalastrum racemosum</name>
    <name type="common">Filamentous fungus</name>
    <dbReference type="NCBI Taxonomy" id="13706"/>
    <lineage>
        <taxon>Eukaryota</taxon>
        <taxon>Fungi</taxon>
        <taxon>Fungi incertae sedis</taxon>
        <taxon>Mucoromycota</taxon>
        <taxon>Mucoromycotina</taxon>
        <taxon>Mucoromycetes</taxon>
        <taxon>Mucorales</taxon>
        <taxon>Syncephalastraceae</taxon>
        <taxon>Syncephalastrum</taxon>
    </lineage>
</organism>
<evidence type="ECO:0000256" key="1">
    <source>
        <dbReference type="ARBA" id="ARBA00034125"/>
    </source>
</evidence>
<sequence>MNKEEAESEDTNSTVTSATDEKEVSPNRLSTSSGRALSGELADLTLQQPDAKNRHVQFANHVAESAQIVHQLLKDRRVSDTSYLSRAQDEESTHHEDENGRSMSVLASLLSLNGFIGSHRRSRHNTSTRTTATATPTPASRPGSPLVMESPAPSIRSVPTRPKFKTSKSTPNLRTLQTHIEEPFHSKQRHQRIKERRSKQWLNSVTSSSHVVPSLEKRQRDMPTSSRRRRRSSADSTYTTASQFDPLTLEDRVRVTFEIANVLQKQEFIRKLTKALMLYGCPAHRLEYILKHVSDTLKVDAEFVYVPNIMFTSFYDSSTHTTETHFIKQNQSFDMHKLAEVYRLEKLVAHGEVTVDEALAFIDQVVQDPQFYPNWLNPFIYALVSFCGCIMFFGGRWHEAGLSAALAMFFAVYELFSGRFWGFQPIWEITVCIFIGFVARAVTQYEFCFTPIAFASFIVILPGYSMAVGIIEIVSRQPVSGVVRMVYAILYAFLLGYGVEMGSELYITFDSDVVQKESAACQRAANASSCNVNESQWFHFMTVPLFALGYCQLLRARPPRWPTMVLVAVSGFIVNWALSCRADAPTQIIQVVPAFAVGLIGNVLTKVTQRMSFDAVLLGVFYLVPGSLGLKAALGLFGTQESVYGTQGANFALSMIQTAIGITVGLFIANLIVYPRGAQHTPLMNF</sequence>
<dbReference type="GO" id="GO:0022857">
    <property type="term" value="F:transmembrane transporter activity"/>
    <property type="evidence" value="ECO:0007669"/>
    <property type="project" value="InterPro"/>
</dbReference>
<dbReference type="AlphaFoldDB" id="A0A1X2HMN5"/>
<dbReference type="EMBL" id="MCGN01000002">
    <property type="protein sequence ID" value="ORZ00611.1"/>
    <property type="molecule type" value="Genomic_DNA"/>
</dbReference>
<comment type="similarity">
    <text evidence="1">Belongs to the ThrE exporter (TC 2.A.79) family.</text>
</comment>
<feature type="region of interest" description="Disordered" evidence="2">
    <location>
        <begin position="1"/>
        <end position="36"/>
    </location>
</feature>
<feature type="transmembrane region" description="Helical" evidence="3">
    <location>
        <begin position="651"/>
        <end position="674"/>
    </location>
</feature>
<feature type="compositionally biased region" description="Basic residues" evidence="2">
    <location>
        <begin position="186"/>
        <end position="199"/>
    </location>
</feature>
<feature type="compositionally biased region" description="Polar residues" evidence="2">
    <location>
        <begin position="200"/>
        <end position="211"/>
    </location>
</feature>
<feature type="domain" description="Threonine/serine exporter-like N-terminal" evidence="4">
    <location>
        <begin position="268"/>
        <end position="505"/>
    </location>
</feature>
<evidence type="ECO:0000313" key="5">
    <source>
        <dbReference type="EMBL" id="ORZ00611.1"/>
    </source>
</evidence>
<dbReference type="OrthoDB" id="413008at2759"/>
<feature type="transmembrane region" description="Helical" evidence="3">
    <location>
        <begin position="449"/>
        <end position="474"/>
    </location>
</feature>
<dbReference type="Pfam" id="PF06738">
    <property type="entry name" value="ThrE"/>
    <property type="match status" value="1"/>
</dbReference>
<evidence type="ECO:0000256" key="3">
    <source>
        <dbReference type="SAM" id="Phobius"/>
    </source>
</evidence>
<feature type="compositionally biased region" description="Acidic residues" evidence="2">
    <location>
        <begin position="1"/>
        <end position="10"/>
    </location>
</feature>
<feature type="transmembrane region" description="Helical" evidence="3">
    <location>
        <begin position="481"/>
        <end position="499"/>
    </location>
</feature>
<dbReference type="FunCoup" id="A0A1X2HMN5">
    <property type="interactions" value="3"/>
</dbReference>
<feature type="transmembrane region" description="Helical" evidence="3">
    <location>
        <begin position="561"/>
        <end position="578"/>
    </location>
</feature>
<keyword evidence="6" id="KW-1185">Reference proteome</keyword>
<feature type="transmembrane region" description="Helical" evidence="3">
    <location>
        <begin position="584"/>
        <end position="604"/>
    </location>
</feature>
<evidence type="ECO:0000256" key="2">
    <source>
        <dbReference type="SAM" id="MobiDB-lite"/>
    </source>
</evidence>
<evidence type="ECO:0000313" key="6">
    <source>
        <dbReference type="Proteomes" id="UP000242180"/>
    </source>
</evidence>
<keyword evidence="3" id="KW-0472">Membrane</keyword>
<gene>
    <name evidence="5" type="ORF">BCR43DRAFT_452662</name>
</gene>
<dbReference type="InParanoid" id="A0A1X2HMN5"/>
<evidence type="ECO:0000259" key="4">
    <source>
        <dbReference type="Pfam" id="PF06738"/>
    </source>
</evidence>
<comment type="caution">
    <text evidence="5">The sequence shown here is derived from an EMBL/GenBank/DDBJ whole genome shotgun (WGS) entry which is preliminary data.</text>
</comment>
<keyword evidence="3" id="KW-1133">Transmembrane helix</keyword>
<dbReference type="PANTHER" id="PTHR31082:SF4">
    <property type="entry name" value="PHEROMONE-REGULATED MEMBRANE PROTEIN 10"/>
    <property type="match status" value="1"/>
</dbReference>
<dbReference type="STRING" id="13706.A0A1X2HMN5"/>
<dbReference type="InterPro" id="IPR051361">
    <property type="entry name" value="ThrE/Ser_Exporter"/>
</dbReference>
<keyword evidence="3" id="KW-0812">Transmembrane</keyword>
<dbReference type="PANTHER" id="PTHR31082">
    <property type="entry name" value="PHEROMONE-REGULATED MEMBRANE PROTEIN 10"/>
    <property type="match status" value="1"/>
</dbReference>
<feature type="region of interest" description="Disordered" evidence="2">
    <location>
        <begin position="118"/>
        <end position="239"/>
    </location>
</feature>
<feature type="transmembrane region" description="Helical" evidence="3">
    <location>
        <begin position="537"/>
        <end position="554"/>
    </location>
</feature>
<feature type="compositionally biased region" description="Polar residues" evidence="2">
    <location>
        <begin position="167"/>
        <end position="178"/>
    </location>
</feature>
<feature type="transmembrane region" description="Helical" evidence="3">
    <location>
        <begin position="375"/>
        <end position="394"/>
    </location>
</feature>
<accession>A0A1X2HMN5</accession>
<feature type="transmembrane region" description="Helical" evidence="3">
    <location>
        <begin position="425"/>
        <end position="443"/>
    </location>
</feature>
<feature type="transmembrane region" description="Helical" evidence="3">
    <location>
        <begin position="616"/>
        <end position="639"/>
    </location>
</feature>
<protein>
    <recommendedName>
        <fullName evidence="4">Threonine/serine exporter-like N-terminal domain-containing protein</fullName>
    </recommendedName>
</protein>
<dbReference type="OMA" id="CKWKQLP"/>
<reference evidence="5 6" key="1">
    <citation type="submission" date="2016-07" db="EMBL/GenBank/DDBJ databases">
        <title>Pervasive Adenine N6-methylation of Active Genes in Fungi.</title>
        <authorList>
            <consortium name="DOE Joint Genome Institute"/>
            <person name="Mondo S.J."/>
            <person name="Dannebaum R.O."/>
            <person name="Kuo R.C."/>
            <person name="Labutti K."/>
            <person name="Haridas S."/>
            <person name="Kuo A."/>
            <person name="Salamov A."/>
            <person name="Ahrendt S.R."/>
            <person name="Lipzen A."/>
            <person name="Sullivan W."/>
            <person name="Andreopoulos W.B."/>
            <person name="Clum A."/>
            <person name="Lindquist E."/>
            <person name="Daum C."/>
            <person name="Ramamoorthy G.K."/>
            <person name="Gryganskyi A."/>
            <person name="Culley D."/>
            <person name="Magnuson J.K."/>
            <person name="James T.Y."/>
            <person name="O'Malley M.A."/>
            <person name="Stajich J.E."/>
            <person name="Spatafora J.W."/>
            <person name="Visel A."/>
            <person name="Grigoriev I.V."/>
        </authorList>
    </citation>
    <scope>NUCLEOTIDE SEQUENCE [LARGE SCALE GENOMIC DNA]</scope>
    <source>
        <strain evidence="5 6">NRRL 2496</strain>
    </source>
</reference>
<dbReference type="Proteomes" id="UP000242180">
    <property type="component" value="Unassembled WGS sequence"/>
</dbReference>
<name>A0A1X2HMN5_SYNRA</name>
<dbReference type="InterPro" id="IPR010619">
    <property type="entry name" value="ThrE-like_N"/>
</dbReference>
<feature type="compositionally biased region" description="Low complexity" evidence="2">
    <location>
        <begin position="127"/>
        <end position="145"/>
    </location>
</feature>
<proteinExistence type="inferred from homology"/>